<dbReference type="Pfam" id="PF09948">
    <property type="entry name" value="PpoB2"/>
    <property type="match status" value="1"/>
</dbReference>
<dbReference type="RefSeq" id="WP_345610715.1">
    <property type="nucleotide sequence ID" value="NZ_BAABJO010000034.1"/>
</dbReference>
<feature type="transmembrane region" description="Helical" evidence="1">
    <location>
        <begin position="183"/>
        <end position="216"/>
    </location>
</feature>
<proteinExistence type="predicted"/>
<feature type="transmembrane region" description="Helical" evidence="1">
    <location>
        <begin position="45"/>
        <end position="71"/>
    </location>
</feature>
<feature type="transmembrane region" description="Helical" evidence="1">
    <location>
        <begin position="222"/>
        <end position="244"/>
    </location>
</feature>
<feature type="transmembrane region" description="Helical" evidence="1">
    <location>
        <begin position="12"/>
        <end position="33"/>
    </location>
</feature>
<dbReference type="InterPro" id="IPR018688">
    <property type="entry name" value="PpoB2-like"/>
</dbReference>
<sequence>MRAARIPVRSGRLPTISVLLALAAVCWVLVVLQMGTHGGGDPGTIGFFVGMWILMMAAMMLPSVWPTVLVYRRLEAARRERGEAGVPMGSGLLLAGYLAAWTAAGLVGFAILQAGRVVQIDALSWDRSGPIVAGGVIVAAAVYQLTPLKDVCLRHCRGPFGFLLEHWRPGPLGAARMGVRHGIWCIGCCWALMASLFALGIMSIPWMVVIAAFIAAEKLLPWRRVATTTVTVALLVLGLAVALVPERVPGLTAPQDGVQQPEMEMTS</sequence>
<reference evidence="3" key="1">
    <citation type="journal article" date="2019" name="Int. J. Syst. Evol. Microbiol.">
        <title>The Global Catalogue of Microorganisms (GCM) 10K type strain sequencing project: providing services to taxonomists for standard genome sequencing and annotation.</title>
        <authorList>
            <consortium name="The Broad Institute Genomics Platform"/>
            <consortium name="The Broad Institute Genome Sequencing Center for Infectious Disease"/>
            <person name="Wu L."/>
            <person name="Ma J."/>
        </authorList>
    </citation>
    <scope>NUCLEOTIDE SEQUENCE [LARGE SCALE GENOMIC DNA]</scope>
    <source>
        <strain evidence="3">JCM 18302</strain>
    </source>
</reference>
<name>A0ABP9NXT0_9PSEU</name>
<comment type="caution">
    <text evidence="2">The sequence shown here is derived from an EMBL/GenBank/DDBJ whole genome shotgun (WGS) entry which is preliminary data.</text>
</comment>
<evidence type="ECO:0000313" key="3">
    <source>
        <dbReference type="Proteomes" id="UP001500804"/>
    </source>
</evidence>
<protein>
    <submittedName>
        <fullName evidence="2">DUF2182 domain-containing protein</fullName>
    </submittedName>
</protein>
<dbReference type="Proteomes" id="UP001500804">
    <property type="component" value="Unassembled WGS sequence"/>
</dbReference>
<accession>A0ABP9NXT0</accession>
<organism evidence="2 3">
    <name type="scientific">Pseudonocardia adelaidensis</name>
    <dbReference type="NCBI Taxonomy" id="648754"/>
    <lineage>
        <taxon>Bacteria</taxon>
        <taxon>Bacillati</taxon>
        <taxon>Actinomycetota</taxon>
        <taxon>Actinomycetes</taxon>
        <taxon>Pseudonocardiales</taxon>
        <taxon>Pseudonocardiaceae</taxon>
        <taxon>Pseudonocardia</taxon>
    </lineage>
</organism>
<dbReference type="EMBL" id="BAABJO010000034">
    <property type="protein sequence ID" value="GAA5136240.1"/>
    <property type="molecule type" value="Genomic_DNA"/>
</dbReference>
<keyword evidence="1" id="KW-0812">Transmembrane</keyword>
<gene>
    <name evidence="2" type="ORF">GCM10023320_67050</name>
</gene>
<keyword evidence="1" id="KW-1133">Transmembrane helix</keyword>
<keyword evidence="1" id="KW-0472">Membrane</keyword>
<evidence type="ECO:0000313" key="2">
    <source>
        <dbReference type="EMBL" id="GAA5136240.1"/>
    </source>
</evidence>
<feature type="transmembrane region" description="Helical" evidence="1">
    <location>
        <begin position="92"/>
        <end position="111"/>
    </location>
</feature>
<keyword evidence="3" id="KW-1185">Reference proteome</keyword>
<feature type="transmembrane region" description="Helical" evidence="1">
    <location>
        <begin position="131"/>
        <end position="148"/>
    </location>
</feature>
<evidence type="ECO:0000256" key="1">
    <source>
        <dbReference type="SAM" id="Phobius"/>
    </source>
</evidence>